<evidence type="ECO:0008006" key="4">
    <source>
        <dbReference type="Google" id="ProtNLM"/>
    </source>
</evidence>
<name>A0A8H7NZA9_9APHY</name>
<evidence type="ECO:0000313" key="2">
    <source>
        <dbReference type="EMBL" id="KAF9810733.1"/>
    </source>
</evidence>
<dbReference type="InterPro" id="IPR036770">
    <property type="entry name" value="Ankyrin_rpt-contain_sf"/>
</dbReference>
<feature type="compositionally biased region" description="Polar residues" evidence="1">
    <location>
        <begin position="229"/>
        <end position="241"/>
    </location>
</feature>
<gene>
    <name evidence="2" type="ORF">IEO21_06825</name>
</gene>
<reference evidence="2" key="2">
    <citation type="journal article" name="Front. Microbiol.">
        <title>Degradative Capacity of Two Strains of Rhodonia placenta: From Phenotype to Genotype.</title>
        <authorList>
            <person name="Kolle M."/>
            <person name="Horta M.A.C."/>
            <person name="Nowrousian M."/>
            <person name="Ohm R.A."/>
            <person name="Benz J.P."/>
            <person name="Pilgard A."/>
        </authorList>
    </citation>
    <scope>NUCLEOTIDE SEQUENCE</scope>
    <source>
        <strain evidence="2">FPRL280</strain>
    </source>
</reference>
<sequence>MSSLSLPSLPVELLYEIQSFALSSSLPLTSRHLYAVFKSAPLSIHASYLIGRYINSETASFRSGLISVVLRYPLCTQDVLEAIFRSPECPPQRFRTPTELPRRLFRALAPKKSQLRKRKREEGDERWSPDDEPLPFLHYLYDHPRIPHLYANSFDGYALTKAVHAGFLPLVRFLLEHDASPACKDGLAVMVAIRRKDLGLVRMLVERDDRQLQKKARTASVAPEGTQGVAGQTASVPNGNESEAKQEGFKSSKRRRLEDRVRVNQAMLRTAVKCDAREIVEYLVKEKGCVPDMKTVLMINSHE</sequence>
<organism evidence="2 3">
    <name type="scientific">Rhodonia placenta</name>
    <dbReference type="NCBI Taxonomy" id="104341"/>
    <lineage>
        <taxon>Eukaryota</taxon>
        <taxon>Fungi</taxon>
        <taxon>Dikarya</taxon>
        <taxon>Basidiomycota</taxon>
        <taxon>Agaricomycotina</taxon>
        <taxon>Agaricomycetes</taxon>
        <taxon>Polyporales</taxon>
        <taxon>Adustoporiaceae</taxon>
        <taxon>Rhodonia</taxon>
    </lineage>
</organism>
<evidence type="ECO:0000256" key="1">
    <source>
        <dbReference type="SAM" id="MobiDB-lite"/>
    </source>
</evidence>
<dbReference type="EMBL" id="JADOXO010000167">
    <property type="protein sequence ID" value="KAF9810733.1"/>
    <property type="molecule type" value="Genomic_DNA"/>
</dbReference>
<dbReference type="SUPFAM" id="SSF48403">
    <property type="entry name" value="Ankyrin repeat"/>
    <property type="match status" value="1"/>
</dbReference>
<dbReference type="AlphaFoldDB" id="A0A8H7NZA9"/>
<reference evidence="2" key="1">
    <citation type="submission" date="2020-11" db="EMBL/GenBank/DDBJ databases">
        <authorList>
            <person name="Koelle M."/>
            <person name="Horta M.A.C."/>
            <person name="Nowrousian M."/>
            <person name="Ohm R.A."/>
            <person name="Benz P."/>
            <person name="Pilgard A."/>
        </authorList>
    </citation>
    <scope>NUCLEOTIDE SEQUENCE</scope>
    <source>
        <strain evidence="2">FPRL280</strain>
    </source>
</reference>
<accession>A0A8H7NZA9</accession>
<feature type="compositionally biased region" description="Basic and acidic residues" evidence="1">
    <location>
        <begin position="242"/>
        <end position="256"/>
    </location>
</feature>
<feature type="region of interest" description="Disordered" evidence="1">
    <location>
        <begin position="215"/>
        <end position="256"/>
    </location>
</feature>
<comment type="caution">
    <text evidence="2">The sequence shown here is derived from an EMBL/GenBank/DDBJ whole genome shotgun (WGS) entry which is preliminary data.</text>
</comment>
<protein>
    <recommendedName>
        <fullName evidence="4">Ankyrin</fullName>
    </recommendedName>
</protein>
<dbReference type="Gene3D" id="1.25.40.20">
    <property type="entry name" value="Ankyrin repeat-containing domain"/>
    <property type="match status" value="1"/>
</dbReference>
<dbReference type="Proteomes" id="UP000639403">
    <property type="component" value="Unassembled WGS sequence"/>
</dbReference>
<evidence type="ECO:0000313" key="3">
    <source>
        <dbReference type="Proteomes" id="UP000639403"/>
    </source>
</evidence>
<proteinExistence type="predicted"/>